<gene>
    <name evidence="1" type="ORF">SAMN06296008_101244</name>
</gene>
<name>A0A1W1Y3G0_9BURK</name>
<organism evidence="1 2">
    <name type="scientific">Polynucleobacter kasalickyi</name>
    <dbReference type="NCBI Taxonomy" id="1938817"/>
    <lineage>
        <taxon>Bacteria</taxon>
        <taxon>Pseudomonadati</taxon>
        <taxon>Pseudomonadota</taxon>
        <taxon>Betaproteobacteria</taxon>
        <taxon>Burkholderiales</taxon>
        <taxon>Burkholderiaceae</taxon>
        <taxon>Polynucleobacter</taxon>
    </lineage>
</organism>
<proteinExistence type="predicted"/>
<dbReference type="EMBL" id="FWXJ01000001">
    <property type="protein sequence ID" value="SMC30676.1"/>
    <property type="molecule type" value="Genomic_DNA"/>
</dbReference>
<accession>A0A1W1Y3G0</accession>
<dbReference type="STRING" id="1938817.SAMN06296008_101244"/>
<reference evidence="1 2" key="1">
    <citation type="submission" date="2017-04" db="EMBL/GenBank/DDBJ databases">
        <authorList>
            <person name="Afonso C.L."/>
            <person name="Miller P.J."/>
            <person name="Scott M.A."/>
            <person name="Spackman E."/>
            <person name="Goraichik I."/>
            <person name="Dimitrov K.M."/>
            <person name="Suarez D.L."/>
            <person name="Swayne D.E."/>
        </authorList>
    </citation>
    <scope>NUCLEOTIDE SEQUENCE [LARGE SCALE GENOMIC DNA]</scope>
    <source>
        <strain evidence="1 2">VK13</strain>
    </source>
</reference>
<dbReference type="Proteomes" id="UP000192708">
    <property type="component" value="Unassembled WGS sequence"/>
</dbReference>
<evidence type="ECO:0000313" key="2">
    <source>
        <dbReference type="Proteomes" id="UP000192708"/>
    </source>
</evidence>
<dbReference type="RefSeq" id="WP_084282033.1">
    <property type="nucleotide sequence ID" value="NZ_FWXJ01000001.1"/>
</dbReference>
<dbReference type="OrthoDB" id="9856415at2"/>
<sequence>MKTNDLPTSTLNAFNGANVTQELEQFNRKRTARGLIPVSLEEFAELSLKVMGFGNWTSSSAMVH</sequence>
<evidence type="ECO:0000313" key="1">
    <source>
        <dbReference type="EMBL" id="SMC30676.1"/>
    </source>
</evidence>
<dbReference type="AlphaFoldDB" id="A0A1W1Y3G0"/>
<keyword evidence="2" id="KW-1185">Reference proteome</keyword>
<protein>
    <submittedName>
        <fullName evidence="1">Uncharacterized protein</fullName>
    </submittedName>
</protein>